<proteinExistence type="predicted"/>
<feature type="non-terminal residue" evidence="1">
    <location>
        <position position="1"/>
    </location>
</feature>
<gene>
    <name evidence="1" type="ORF">METZ01_LOCUS416127</name>
</gene>
<reference evidence="1" key="1">
    <citation type="submission" date="2018-05" db="EMBL/GenBank/DDBJ databases">
        <authorList>
            <person name="Lanie J.A."/>
            <person name="Ng W.-L."/>
            <person name="Kazmierczak K.M."/>
            <person name="Andrzejewski T.M."/>
            <person name="Davidsen T.M."/>
            <person name="Wayne K.J."/>
            <person name="Tettelin H."/>
            <person name="Glass J.I."/>
            <person name="Rusch D."/>
            <person name="Podicherti R."/>
            <person name="Tsui H.-C.T."/>
            <person name="Winkler M.E."/>
        </authorList>
    </citation>
    <scope>NUCLEOTIDE SEQUENCE</scope>
</reference>
<sequence length="163" mass="17784">VVASEELVRVSFALEDSNFPLQPGFPIFLANTMNWLTGERFALSRSPGRIEVPIPMAEVADLEGNSVAASSLPGRTVFTASEAGLFTVVASDRRVHVAVNLTSQRHSSVNASNFGPEVDSSPIEMPFGGREVEENPKLWVTLLVVATLLVTGEWFTYHRRLTV</sequence>
<organism evidence="1">
    <name type="scientific">marine metagenome</name>
    <dbReference type="NCBI Taxonomy" id="408172"/>
    <lineage>
        <taxon>unclassified sequences</taxon>
        <taxon>metagenomes</taxon>
        <taxon>ecological metagenomes</taxon>
    </lineage>
</organism>
<dbReference type="AlphaFoldDB" id="A0A382WX35"/>
<name>A0A382WX35_9ZZZZ</name>
<accession>A0A382WX35</accession>
<dbReference type="EMBL" id="UINC01163132">
    <property type="protein sequence ID" value="SVD63273.1"/>
    <property type="molecule type" value="Genomic_DNA"/>
</dbReference>
<evidence type="ECO:0000313" key="1">
    <source>
        <dbReference type="EMBL" id="SVD63273.1"/>
    </source>
</evidence>
<protein>
    <submittedName>
        <fullName evidence="1">Uncharacterized protein</fullName>
    </submittedName>
</protein>